<organism evidence="2 3">
    <name type="scientific">Cryomyces minteri</name>
    <dbReference type="NCBI Taxonomy" id="331657"/>
    <lineage>
        <taxon>Eukaryota</taxon>
        <taxon>Fungi</taxon>
        <taxon>Dikarya</taxon>
        <taxon>Ascomycota</taxon>
        <taxon>Pezizomycotina</taxon>
        <taxon>Dothideomycetes</taxon>
        <taxon>Dothideomycetes incertae sedis</taxon>
        <taxon>Cryomyces</taxon>
    </lineage>
</organism>
<accession>A0A4U0WTV6</accession>
<proteinExistence type="predicted"/>
<feature type="transmembrane region" description="Helical" evidence="1">
    <location>
        <begin position="155"/>
        <end position="175"/>
    </location>
</feature>
<comment type="caution">
    <text evidence="2">The sequence shown here is derived from an EMBL/GenBank/DDBJ whole genome shotgun (WGS) entry which is preliminary data.</text>
</comment>
<dbReference type="STRING" id="331657.A0A4U0WTV6"/>
<reference evidence="2 3" key="1">
    <citation type="submission" date="2017-03" db="EMBL/GenBank/DDBJ databases">
        <title>Genomes of endolithic fungi from Antarctica.</title>
        <authorList>
            <person name="Coleine C."/>
            <person name="Masonjones S."/>
            <person name="Stajich J.E."/>
        </authorList>
    </citation>
    <scope>NUCLEOTIDE SEQUENCE [LARGE SCALE GENOMIC DNA]</scope>
    <source>
        <strain evidence="2 3">CCFEE 5187</strain>
    </source>
</reference>
<keyword evidence="1" id="KW-0812">Transmembrane</keyword>
<dbReference type="EMBL" id="NAJN01001049">
    <property type="protein sequence ID" value="TKA66188.1"/>
    <property type="molecule type" value="Genomic_DNA"/>
</dbReference>
<evidence type="ECO:0000313" key="3">
    <source>
        <dbReference type="Proteomes" id="UP000308768"/>
    </source>
</evidence>
<dbReference type="Proteomes" id="UP000308768">
    <property type="component" value="Unassembled WGS sequence"/>
</dbReference>
<evidence type="ECO:0000256" key="1">
    <source>
        <dbReference type="SAM" id="Phobius"/>
    </source>
</evidence>
<feature type="transmembrane region" description="Helical" evidence="1">
    <location>
        <begin position="84"/>
        <end position="105"/>
    </location>
</feature>
<feature type="transmembrane region" description="Helical" evidence="1">
    <location>
        <begin position="56"/>
        <end position="78"/>
    </location>
</feature>
<name>A0A4U0WTV6_9PEZI</name>
<dbReference type="AlphaFoldDB" id="A0A4U0WTV6"/>
<feature type="transmembrane region" description="Helical" evidence="1">
    <location>
        <begin position="24"/>
        <end position="44"/>
    </location>
</feature>
<evidence type="ECO:0008006" key="4">
    <source>
        <dbReference type="Google" id="ProtNLM"/>
    </source>
</evidence>
<keyword evidence="1" id="KW-1133">Transmembrane helix</keyword>
<keyword evidence="3" id="KW-1185">Reference proteome</keyword>
<sequence>MPRSTRSAVVVHQRYYWPDAQLNIWTIIMLATAGTILGISAQFMQIQNQMRVGIPWLFPYGITVGALTIIFIIVELILIAQRKLLPGVMMFASFILLVLFITGIIETAIQLFGPQGNVNGNCQTYVFNNKISGTSIDTLAWLQQNNICQCWQTIFAFYIVGAVFLVWMLIMAGQVSRDTYD</sequence>
<gene>
    <name evidence="2" type="ORF">B0A49_06267</name>
</gene>
<evidence type="ECO:0000313" key="2">
    <source>
        <dbReference type="EMBL" id="TKA66188.1"/>
    </source>
</evidence>
<protein>
    <recommendedName>
        <fullName evidence="4">MARVEL domain-containing protein</fullName>
    </recommendedName>
</protein>
<dbReference type="OrthoDB" id="3930290at2759"/>
<keyword evidence="1" id="KW-0472">Membrane</keyword>